<keyword evidence="2" id="KW-1185">Reference proteome</keyword>
<protein>
    <recommendedName>
        <fullName evidence="3">DUF805 domain-containing protein</fullName>
    </recommendedName>
</protein>
<dbReference type="Proteomes" id="UP000009877">
    <property type="component" value="Unassembled WGS sequence"/>
</dbReference>
<evidence type="ECO:0000313" key="2">
    <source>
        <dbReference type="Proteomes" id="UP000009877"/>
    </source>
</evidence>
<gene>
    <name evidence="1" type="ORF">C884_00300</name>
</gene>
<reference evidence="1 2" key="1">
    <citation type="journal article" date="2014" name="Genome Announc.">
        <title>Draft Genome Sequence of Kocuria palustris PEL.</title>
        <authorList>
            <person name="Sharma G."/>
            <person name="Khatri I."/>
            <person name="Subramanian S."/>
        </authorList>
    </citation>
    <scope>NUCLEOTIDE SEQUENCE [LARGE SCALE GENOMIC DNA]</scope>
    <source>
        <strain evidence="1 2">PEL</strain>
    </source>
</reference>
<dbReference type="EMBL" id="ANHZ02000011">
    <property type="protein sequence ID" value="EME36626.1"/>
    <property type="molecule type" value="Genomic_DNA"/>
</dbReference>
<dbReference type="RefSeq" id="WP_006214715.1">
    <property type="nucleotide sequence ID" value="NZ_ANHZ02000011.1"/>
</dbReference>
<accession>M2XC33</accession>
<evidence type="ECO:0008006" key="3">
    <source>
        <dbReference type="Google" id="ProtNLM"/>
    </source>
</evidence>
<sequence length="62" mass="6902">MSRSDLRSVGTRPPESVGPFRAIRNFYRRFGRISGRASPSEFWWIVLWGMLASGAGSWPSGG</sequence>
<name>M2XC33_9MICC</name>
<evidence type="ECO:0000313" key="1">
    <source>
        <dbReference type="EMBL" id="EME36626.1"/>
    </source>
</evidence>
<proteinExistence type="predicted"/>
<comment type="caution">
    <text evidence="1">The sequence shown here is derived from an EMBL/GenBank/DDBJ whole genome shotgun (WGS) entry which is preliminary data.</text>
</comment>
<dbReference type="AlphaFoldDB" id="M2XC33"/>
<organism evidence="1 2">
    <name type="scientific">Kocuria palustris PEL</name>
    <dbReference type="NCBI Taxonomy" id="1236550"/>
    <lineage>
        <taxon>Bacteria</taxon>
        <taxon>Bacillati</taxon>
        <taxon>Actinomycetota</taxon>
        <taxon>Actinomycetes</taxon>
        <taxon>Micrococcales</taxon>
        <taxon>Micrococcaceae</taxon>
        <taxon>Kocuria</taxon>
    </lineage>
</organism>